<sequence>MYVSSTSIAAILCVPPPLPKTTSAPVSQPLPVHQSHETSSLEEVRTGVRAGSTVCGYRPPASVSDPVKLGSENRADRPYAASVPQCADPAMRSLLHSRPGLCIGWGLRPDRFLRSPAPRTCLLPWLPSIPSRTLKASAHTLRQYDPAPRPKQDLEQLVSVVEELPFLSSSSQVEQTSQLLWCFADWARQPENSRARMTQAQCNSVLALLQCMAAMAGAGKARNPPAPPPLQQFDARQLNMAAWSLGKLKPHLPAATVTLACIAIACHSASSEAMKRGGWCEWSNLLHGLATAGMQCSSSPDLTRLCDQAVPLLPGKLARGAVGQDVSMTLWAMAKSGYTGSAQPLLQSVTAAISQGEVMRDAKPQNWANLIWATSKLPGCRDEARQLLSLFAARAQAVVPELNAQNVSNILYAMGMLLWHDKEVCRQLAERAAQTQQTMREQHMANSLYGLARLGYLDSSVRSLAAGVAKADLAAFKPQELTNMLYARSMFLALSNHQAVSSGHSQLASEPQLNSMAAALQWLHACTGGQTSLAASPALQELVAKAAAIKVSNMKKVRNAARQVDCCQLVQALAAAGYGELQQASLSQAGTSCTLLVVGMELRLTRGTAVDQVPHFLHDGSMSGVVAHIKLQQLTHFDAGVVVNKAVFDQLASDSERAAFMREQVRASLPEAEASCNNMLHTTLPHWQGKGQMRTLLCKCDMHSGMQARPRQCHAAIDLVQQMCVLATSTAASMYVPPPLPVTTSAAVSQPLPGGTRCGEQHQLISPEMACVLCCSKRLCMVFH</sequence>
<dbReference type="EMBL" id="BLLF01001069">
    <property type="protein sequence ID" value="GFH16908.1"/>
    <property type="molecule type" value="Genomic_DNA"/>
</dbReference>
<dbReference type="PANTHER" id="PTHR21228:SF40">
    <property type="entry name" value="LD45607P"/>
    <property type="match status" value="1"/>
</dbReference>
<dbReference type="InterPro" id="IPR050870">
    <property type="entry name" value="FAST_kinase"/>
</dbReference>
<dbReference type="GO" id="GO:0000963">
    <property type="term" value="P:mitochondrial RNA processing"/>
    <property type="evidence" value="ECO:0007669"/>
    <property type="project" value="TreeGrafter"/>
</dbReference>
<evidence type="ECO:0000256" key="1">
    <source>
        <dbReference type="SAM" id="MobiDB-lite"/>
    </source>
</evidence>
<dbReference type="GO" id="GO:1901259">
    <property type="term" value="P:chloroplast rRNA processing"/>
    <property type="evidence" value="ECO:0007669"/>
    <property type="project" value="TreeGrafter"/>
</dbReference>
<dbReference type="GO" id="GO:0005759">
    <property type="term" value="C:mitochondrial matrix"/>
    <property type="evidence" value="ECO:0007669"/>
    <property type="project" value="TreeGrafter"/>
</dbReference>
<dbReference type="AlphaFoldDB" id="A0A699ZD17"/>
<dbReference type="Proteomes" id="UP000485058">
    <property type="component" value="Unassembled WGS sequence"/>
</dbReference>
<protein>
    <submittedName>
        <fullName evidence="2">RAP domain-containing protein</fullName>
    </submittedName>
</protein>
<dbReference type="GO" id="GO:0009507">
    <property type="term" value="C:chloroplast"/>
    <property type="evidence" value="ECO:0007669"/>
    <property type="project" value="GOC"/>
</dbReference>
<dbReference type="GO" id="GO:0035770">
    <property type="term" value="C:ribonucleoprotein granule"/>
    <property type="evidence" value="ECO:0007669"/>
    <property type="project" value="TreeGrafter"/>
</dbReference>
<accession>A0A699ZD17</accession>
<name>A0A699ZD17_HAELA</name>
<keyword evidence="3" id="KW-1185">Reference proteome</keyword>
<evidence type="ECO:0000313" key="2">
    <source>
        <dbReference type="EMBL" id="GFH16908.1"/>
    </source>
</evidence>
<evidence type="ECO:0000313" key="3">
    <source>
        <dbReference type="Proteomes" id="UP000485058"/>
    </source>
</evidence>
<proteinExistence type="predicted"/>
<dbReference type="GO" id="GO:0003723">
    <property type="term" value="F:RNA binding"/>
    <property type="evidence" value="ECO:0007669"/>
    <property type="project" value="TreeGrafter"/>
</dbReference>
<feature type="region of interest" description="Disordered" evidence="1">
    <location>
        <begin position="22"/>
        <end position="75"/>
    </location>
</feature>
<dbReference type="PANTHER" id="PTHR21228">
    <property type="entry name" value="FAST LEU-RICH DOMAIN-CONTAINING"/>
    <property type="match status" value="1"/>
</dbReference>
<gene>
    <name evidence="2" type="ORF">HaLaN_13428</name>
</gene>
<organism evidence="2 3">
    <name type="scientific">Haematococcus lacustris</name>
    <name type="common">Green alga</name>
    <name type="synonym">Haematococcus pluvialis</name>
    <dbReference type="NCBI Taxonomy" id="44745"/>
    <lineage>
        <taxon>Eukaryota</taxon>
        <taxon>Viridiplantae</taxon>
        <taxon>Chlorophyta</taxon>
        <taxon>core chlorophytes</taxon>
        <taxon>Chlorophyceae</taxon>
        <taxon>CS clade</taxon>
        <taxon>Chlamydomonadales</taxon>
        <taxon>Haematococcaceae</taxon>
        <taxon>Haematococcus</taxon>
    </lineage>
</organism>
<reference evidence="2 3" key="1">
    <citation type="submission" date="2020-02" db="EMBL/GenBank/DDBJ databases">
        <title>Draft genome sequence of Haematococcus lacustris strain NIES-144.</title>
        <authorList>
            <person name="Morimoto D."/>
            <person name="Nakagawa S."/>
            <person name="Yoshida T."/>
            <person name="Sawayama S."/>
        </authorList>
    </citation>
    <scope>NUCLEOTIDE SEQUENCE [LARGE SCALE GENOMIC DNA]</scope>
    <source>
        <strain evidence="2 3">NIES-144</strain>
    </source>
</reference>
<comment type="caution">
    <text evidence="2">The sequence shown here is derived from an EMBL/GenBank/DDBJ whole genome shotgun (WGS) entry which is preliminary data.</text>
</comment>
<dbReference type="GO" id="GO:0044528">
    <property type="term" value="P:regulation of mitochondrial mRNA stability"/>
    <property type="evidence" value="ECO:0007669"/>
    <property type="project" value="TreeGrafter"/>
</dbReference>